<gene>
    <name evidence="1" type="ORF">EJ08DRAFT_646547</name>
</gene>
<evidence type="ECO:0000313" key="1">
    <source>
        <dbReference type="EMBL" id="KAF2434601.1"/>
    </source>
</evidence>
<accession>A0A9P4U2I9</accession>
<evidence type="ECO:0000313" key="2">
    <source>
        <dbReference type="Proteomes" id="UP000800235"/>
    </source>
</evidence>
<protein>
    <submittedName>
        <fullName evidence="1">Uncharacterized protein</fullName>
    </submittedName>
</protein>
<name>A0A9P4U2I9_9PEZI</name>
<reference evidence="1" key="1">
    <citation type="journal article" date="2020" name="Stud. Mycol.">
        <title>101 Dothideomycetes genomes: a test case for predicting lifestyles and emergence of pathogens.</title>
        <authorList>
            <person name="Haridas S."/>
            <person name="Albert R."/>
            <person name="Binder M."/>
            <person name="Bloem J."/>
            <person name="Labutti K."/>
            <person name="Salamov A."/>
            <person name="Andreopoulos B."/>
            <person name="Baker S."/>
            <person name="Barry K."/>
            <person name="Bills G."/>
            <person name="Bluhm B."/>
            <person name="Cannon C."/>
            <person name="Castanera R."/>
            <person name="Culley D."/>
            <person name="Daum C."/>
            <person name="Ezra D."/>
            <person name="Gonzalez J."/>
            <person name="Henrissat B."/>
            <person name="Kuo A."/>
            <person name="Liang C."/>
            <person name="Lipzen A."/>
            <person name="Lutzoni F."/>
            <person name="Magnuson J."/>
            <person name="Mondo S."/>
            <person name="Nolan M."/>
            <person name="Ohm R."/>
            <person name="Pangilinan J."/>
            <person name="Park H.-J."/>
            <person name="Ramirez L."/>
            <person name="Alfaro M."/>
            <person name="Sun H."/>
            <person name="Tritt A."/>
            <person name="Yoshinaga Y."/>
            <person name="Zwiers L.-H."/>
            <person name="Turgeon B."/>
            <person name="Goodwin S."/>
            <person name="Spatafora J."/>
            <person name="Crous P."/>
            <person name="Grigoriev I."/>
        </authorList>
    </citation>
    <scope>NUCLEOTIDE SEQUENCE</scope>
    <source>
        <strain evidence="1">CBS 130266</strain>
    </source>
</reference>
<keyword evidence="2" id="KW-1185">Reference proteome</keyword>
<organism evidence="1 2">
    <name type="scientific">Tothia fuscella</name>
    <dbReference type="NCBI Taxonomy" id="1048955"/>
    <lineage>
        <taxon>Eukaryota</taxon>
        <taxon>Fungi</taxon>
        <taxon>Dikarya</taxon>
        <taxon>Ascomycota</taxon>
        <taxon>Pezizomycotina</taxon>
        <taxon>Dothideomycetes</taxon>
        <taxon>Pleosporomycetidae</taxon>
        <taxon>Venturiales</taxon>
        <taxon>Cylindrosympodiaceae</taxon>
        <taxon>Tothia</taxon>
    </lineage>
</organism>
<comment type="caution">
    <text evidence="1">The sequence shown here is derived from an EMBL/GenBank/DDBJ whole genome shotgun (WGS) entry which is preliminary data.</text>
</comment>
<sequence length="108" mass="12788">MNSSDFFFLIPSPDLWYQKLRIAYLCLHYQVHCVARRRTNYKVAPSRNRWNIVTFLLRLLHGVLAISTCSTTFIQENLEYLSRSSFLQLLRAQDPRIYLVFVEGQVCL</sequence>
<dbReference type="EMBL" id="MU007016">
    <property type="protein sequence ID" value="KAF2434601.1"/>
    <property type="molecule type" value="Genomic_DNA"/>
</dbReference>
<dbReference type="AlphaFoldDB" id="A0A9P4U2I9"/>
<proteinExistence type="predicted"/>
<dbReference type="Proteomes" id="UP000800235">
    <property type="component" value="Unassembled WGS sequence"/>
</dbReference>